<reference evidence="1" key="1">
    <citation type="submission" date="2014-11" db="EMBL/GenBank/DDBJ databases">
        <authorList>
            <person name="Amaro Gonzalez C."/>
        </authorList>
    </citation>
    <scope>NUCLEOTIDE SEQUENCE</scope>
</reference>
<accession>A0A0E9V5E6</accession>
<reference evidence="1" key="2">
    <citation type="journal article" date="2015" name="Fish Shellfish Immunol.">
        <title>Early steps in the European eel (Anguilla anguilla)-Vibrio vulnificus interaction in the gills: Role of the RtxA13 toxin.</title>
        <authorList>
            <person name="Callol A."/>
            <person name="Pajuelo D."/>
            <person name="Ebbesson L."/>
            <person name="Teles M."/>
            <person name="MacKenzie S."/>
            <person name="Amaro C."/>
        </authorList>
    </citation>
    <scope>NUCLEOTIDE SEQUENCE</scope>
</reference>
<dbReference type="EMBL" id="GBXM01035258">
    <property type="protein sequence ID" value="JAH73319.1"/>
    <property type="molecule type" value="Transcribed_RNA"/>
</dbReference>
<sequence length="18" mass="2066">MIRKKASHDHIKAVQPCC</sequence>
<evidence type="ECO:0000313" key="1">
    <source>
        <dbReference type="EMBL" id="JAH73319.1"/>
    </source>
</evidence>
<name>A0A0E9V5E6_ANGAN</name>
<dbReference type="AlphaFoldDB" id="A0A0E9V5E6"/>
<proteinExistence type="predicted"/>
<protein>
    <submittedName>
        <fullName evidence="1">Uncharacterized protein</fullName>
    </submittedName>
</protein>
<organism evidence="1">
    <name type="scientific">Anguilla anguilla</name>
    <name type="common">European freshwater eel</name>
    <name type="synonym">Muraena anguilla</name>
    <dbReference type="NCBI Taxonomy" id="7936"/>
    <lineage>
        <taxon>Eukaryota</taxon>
        <taxon>Metazoa</taxon>
        <taxon>Chordata</taxon>
        <taxon>Craniata</taxon>
        <taxon>Vertebrata</taxon>
        <taxon>Euteleostomi</taxon>
        <taxon>Actinopterygii</taxon>
        <taxon>Neopterygii</taxon>
        <taxon>Teleostei</taxon>
        <taxon>Anguilliformes</taxon>
        <taxon>Anguillidae</taxon>
        <taxon>Anguilla</taxon>
    </lineage>
</organism>